<organism evidence="8 9">
    <name type="scientific">Microbotryum saponariae</name>
    <dbReference type="NCBI Taxonomy" id="289078"/>
    <lineage>
        <taxon>Eukaryota</taxon>
        <taxon>Fungi</taxon>
        <taxon>Dikarya</taxon>
        <taxon>Basidiomycota</taxon>
        <taxon>Pucciniomycotina</taxon>
        <taxon>Microbotryomycetes</taxon>
        <taxon>Microbotryales</taxon>
        <taxon>Microbotryaceae</taxon>
        <taxon>Microbotryum</taxon>
    </lineage>
</organism>
<name>A0A2X0NL34_9BASI</name>
<comment type="subcellular location">
    <subcellularLocation>
        <location evidence="1">Cytoplasm</location>
    </subcellularLocation>
</comment>
<dbReference type="AlphaFoldDB" id="A0A2X0NL34"/>
<evidence type="ECO:0000256" key="4">
    <source>
        <dbReference type="ARBA" id="ARBA00037279"/>
    </source>
</evidence>
<sequence>MSFGRPGNASISFSATAPERGSFPLDHEGECKSFMNRYLECMKQSQQTSTACRGLSKQYLECRMQRGLMEKVEWEDLGFHGDEQGAEATAVGETAGAQPTKRSTHGPPSTTTPQGEETGTGAGTGTGTGTGRQV</sequence>
<feature type="domain" description="CHCH" evidence="7">
    <location>
        <begin position="31"/>
        <end position="65"/>
    </location>
</feature>
<keyword evidence="2" id="KW-0963">Cytoplasm</keyword>
<dbReference type="InterPro" id="IPR010625">
    <property type="entry name" value="CHCH"/>
</dbReference>
<accession>A0A2X0NL34</accession>
<dbReference type="OrthoDB" id="268594at2759"/>
<feature type="compositionally biased region" description="Low complexity" evidence="6">
    <location>
        <begin position="86"/>
        <end position="98"/>
    </location>
</feature>
<feature type="region of interest" description="Disordered" evidence="6">
    <location>
        <begin position="1"/>
        <end position="23"/>
    </location>
</feature>
<dbReference type="GO" id="GO:0005758">
    <property type="term" value="C:mitochondrial intermembrane space"/>
    <property type="evidence" value="ECO:0007669"/>
    <property type="project" value="TreeGrafter"/>
</dbReference>
<keyword evidence="9" id="KW-1185">Reference proteome</keyword>
<keyword evidence="3" id="KW-1015">Disulfide bond</keyword>
<evidence type="ECO:0000313" key="8">
    <source>
        <dbReference type="EMBL" id="SCZ96729.1"/>
    </source>
</evidence>
<proteinExistence type="inferred from homology"/>
<comment type="function">
    <text evidence="4">Required for the assembly of mitochondrial cytochrome c oxidase.</text>
</comment>
<evidence type="ECO:0000256" key="1">
    <source>
        <dbReference type="ARBA" id="ARBA00004496"/>
    </source>
</evidence>
<evidence type="ECO:0000256" key="2">
    <source>
        <dbReference type="ARBA" id="ARBA00022490"/>
    </source>
</evidence>
<dbReference type="EMBL" id="FMWP01000091">
    <property type="protein sequence ID" value="SCZ96729.1"/>
    <property type="molecule type" value="Genomic_DNA"/>
</dbReference>
<evidence type="ECO:0000256" key="5">
    <source>
        <dbReference type="ARBA" id="ARBA00038223"/>
    </source>
</evidence>
<dbReference type="STRING" id="289078.A0A2X0NL34"/>
<reference evidence="9" key="1">
    <citation type="submission" date="2016-10" db="EMBL/GenBank/DDBJ databases">
        <authorList>
            <person name="Jeantristanb JTB J.-T."/>
            <person name="Ricardo R."/>
        </authorList>
    </citation>
    <scope>NUCLEOTIDE SEQUENCE [LARGE SCALE GENOMIC DNA]</scope>
</reference>
<dbReference type="Pfam" id="PF06747">
    <property type="entry name" value="CHCH"/>
    <property type="match status" value="1"/>
</dbReference>
<evidence type="ECO:0000259" key="7">
    <source>
        <dbReference type="Pfam" id="PF06747"/>
    </source>
</evidence>
<protein>
    <submittedName>
        <fullName evidence="8">BZ3500_MvSof-1268-A1-R1_Chr4-1g06662 protein</fullName>
    </submittedName>
</protein>
<comment type="similarity">
    <text evidence="5">Belongs to the COX19 family.</text>
</comment>
<feature type="compositionally biased region" description="Gly residues" evidence="6">
    <location>
        <begin position="118"/>
        <end position="134"/>
    </location>
</feature>
<dbReference type="GO" id="GO:0033617">
    <property type="term" value="P:mitochondrial respiratory chain complex IV assembly"/>
    <property type="evidence" value="ECO:0007669"/>
    <property type="project" value="TreeGrafter"/>
</dbReference>
<dbReference type="PROSITE" id="PS51808">
    <property type="entry name" value="CHCH"/>
    <property type="match status" value="1"/>
</dbReference>
<feature type="compositionally biased region" description="Low complexity" evidence="6">
    <location>
        <begin position="106"/>
        <end position="117"/>
    </location>
</feature>
<dbReference type="InterPro" id="IPR051383">
    <property type="entry name" value="COX19"/>
</dbReference>
<dbReference type="PANTHER" id="PTHR21107">
    <property type="entry name" value="CYTOCHROME C OXIDASE ASSEMBLY PROTEIN COX19"/>
    <property type="match status" value="1"/>
</dbReference>
<evidence type="ECO:0000313" key="9">
    <source>
        <dbReference type="Proteomes" id="UP000249723"/>
    </source>
</evidence>
<feature type="region of interest" description="Disordered" evidence="6">
    <location>
        <begin position="80"/>
        <end position="134"/>
    </location>
</feature>
<dbReference type="Proteomes" id="UP000249723">
    <property type="component" value="Unassembled WGS sequence"/>
</dbReference>
<evidence type="ECO:0000256" key="6">
    <source>
        <dbReference type="SAM" id="MobiDB-lite"/>
    </source>
</evidence>
<gene>
    <name evidence="8" type="ORF">BZ3500_MVSOF-1268-A1-R1_CHR4-1G06662</name>
</gene>
<evidence type="ECO:0000256" key="3">
    <source>
        <dbReference type="ARBA" id="ARBA00023157"/>
    </source>
</evidence>
<dbReference type="PANTHER" id="PTHR21107:SF2">
    <property type="entry name" value="CYTOCHROME C OXIDASE ASSEMBLY PROTEIN COX19"/>
    <property type="match status" value="1"/>
</dbReference>